<dbReference type="EC" id="1.1.1.40" evidence="13"/>
<dbReference type="InterPro" id="IPR012302">
    <property type="entry name" value="Malic_NAD-bd"/>
</dbReference>
<feature type="binding site" evidence="9">
    <location>
        <position position="136"/>
    </location>
    <ligand>
        <name>a divalent metal cation</name>
        <dbReference type="ChEBI" id="CHEBI:60240"/>
    </ligand>
</feature>
<evidence type="ECO:0000256" key="3">
    <source>
        <dbReference type="ARBA" id="ARBA00007686"/>
    </source>
</evidence>
<feature type="binding site" evidence="9">
    <location>
        <position position="137"/>
    </location>
    <ligand>
        <name>a divalent metal cation</name>
        <dbReference type="ChEBI" id="CHEBI:60240"/>
    </ligand>
</feature>
<dbReference type="Pfam" id="PF01515">
    <property type="entry name" value="PTA_PTB"/>
    <property type="match status" value="1"/>
</dbReference>
<dbReference type="InterPro" id="IPR037062">
    <property type="entry name" value="Malic_N_dom_sf"/>
</dbReference>
<dbReference type="InterPro" id="IPR012301">
    <property type="entry name" value="Malic_N_dom"/>
</dbReference>
<feature type="active site" description="Proton acceptor" evidence="8">
    <location>
        <position position="94"/>
    </location>
</feature>
<dbReference type="InterPro" id="IPR012188">
    <property type="entry name" value="ME_PTA"/>
</dbReference>
<protein>
    <submittedName>
        <fullName evidence="13">NADP-dependent malic enzyme</fullName>
        <ecNumber evidence="13">1.1.1.40</ecNumber>
    </submittedName>
</protein>
<dbReference type="InterPro" id="IPR042112">
    <property type="entry name" value="P_AcTrfase_dom2"/>
</dbReference>
<sequence length="769" mass="82753">MSDELDKMALDYHRYPTPGKISVQPTTKLANQRDLSLAYSPGVAAACNAIVADPLEAANMTARGNLVAVISNGTAVLGLGNIGALASKPVMEGKGVLFKKFAGIDVFDIEIDATDIDKVVDIVVALEPTFGGINLEDIGAPACFEIERKCRERMGIPVFHDDQHGTAICVGAAIYNALRLVEKDIDKVKVVCSGAGAAAQACMALIVSMGVTKENIIVCDRSGPIYKGRTEKMDKYKEYWAVETDARSIMEAVKGADVFVGVSGPGTLTGEMVRTMADNPIIMALANPTPEIMPEEAKAARPDAIIATGRSDFPNQVNNVLCFPFLFRGALDCGATTINEEMKVAATKAIADLTMQEVSEVVAKAYGVESLSFGREYIIPKPFDPRLIVEVSAAVAQAAMDSGVAQRPIEDMAAYRQKLAQYMYKTGFAMKPVFDRAKQDPKKIAYADGEQERILRAAQVIVDDGLARPVLIGRREVIERRINRFGLRIKVGQDVDVFDVTSADSVDSLADTLRQIMGRSGVTPADARYQVRTNPTVIASLLAHRGEVDGMLCGLVGRYDRHIAWVRDIIGLRRGVREPSGLELIVMDRGTIAICDTHVTDDPDAEEVAEMAVMAAEVVNRFGIEPRVALLAHSNYGDNDDPSSRKMREAYGIIRKIAPDLEIDGEMKGDTALNKSVRDRVNPDSTLTDNANVLVCPNMDAANIAYNLVKETNEGMSVGPILIGMAKSAHVITPAITTRGIVNMTAVAVVAAQDHESGAIPAGPLSQMT</sequence>
<dbReference type="SUPFAM" id="SSF51735">
    <property type="entry name" value="NAD(P)-binding Rossmann-fold domains"/>
    <property type="match status" value="1"/>
</dbReference>
<keyword evidence="5 9" id="KW-0479">Metal-binding</keyword>
<evidence type="ECO:0000313" key="14">
    <source>
        <dbReference type="Proteomes" id="UP000229498"/>
    </source>
</evidence>
<dbReference type="RefSeq" id="WP_109794444.1">
    <property type="nucleotide sequence ID" value="NZ_PHIG01000004.1"/>
</dbReference>
<proteinExistence type="inferred from homology"/>
<dbReference type="PANTHER" id="PTHR43237">
    <property type="entry name" value="NADP-DEPENDENT MALIC ENZYME"/>
    <property type="match status" value="1"/>
</dbReference>
<dbReference type="InterPro" id="IPR042113">
    <property type="entry name" value="P_AcTrfase_dom1"/>
</dbReference>
<evidence type="ECO:0000256" key="7">
    <source>
        <dbReference type="ARBA" id="ARBA00023268"/>
    </source>
</evidence>
<dbReference type="InterPro" id="IPR046346">
    <property type="entry name" value="Aminoacid_DH-like_N_sf"/>
</dbReference>
<evidence type="ECO:0000256" key="2">
    <source>
        <dbReference type="ARBA" id="ARBA00001946"/>
    </source>
</evidence>
<dbReference type="SMART" id="SM00919">
    <property type="entry name" value="Malic_M"/>
    <property type="match status" value="1"/>
</dbReference>
<keyword evidence="6 13" id="KW-0560">Oxidoreductase</keyword>
<dbReference type="InterPro" id="IPR002505">
    <property type="entry name" value="PTA_PTB"/>
</dbReference>
<feature type="binding site" evidence="10">
    <location>
        <begin position="76"/>
        <end position="83"/>
    </location>
    <ligand>
        <name>NADP(+)</name>
        <dbReference type="ChEBI" id="CHEBI:58349"/>
    </ligand>
</feature>
<evidence type="ECO:0000313" key="13">
    <source>
        <dbReference type="EMBL" id="PJK31619.1"/>
    </source>
</evidence>
<comment type="cofactor">
    <cofactor evidence="1">
        <name>Mn(2+)</name>
        <dbReference type="ChEBI" id="CHEBI:29035"/>
    </cofactor>
</comment>
<comment type="caution">
    <text evidence="13">The sequence shown here is derived from an EMBL/GenBank/DDBJ whole genome shotgun (WGS) entry which is preliminary data.</text>
</comment>
<evidence type="ECO:0000256" key="1">
    <source>
        <dbReference type="ARBA" id="ARBA00001936"/>
    </source>
</evidence>
<comment type="cofactor">
    <cofactor evidence="2">
        <name>Mg(2+)</name>
        <dbReference type="ChEBI" id="CHEBI:18420"/>
    </cofactor>
</comment>
<evidence type="ECO:0000259" key="11">
    <source>
        <dbReference type="SMART" id="SM00919"/>
    </source>
</evidence>
<dbReference type="Pfam" id="PF00390">
    <property type="entry name" value="malic"/>
    <property type="match status" value="1"/>
</dbReference>
<dbReference type="FunFam" id="3.40.50.720:FF:000095">
    <property type="entry name" value="NADP-dependent malic enzyme"/>
    <property type="match status" value="1"/>
</dbReference>
<dbReference type="GO" id="GO:0046872">
    <property type="term" value="F:metal ion binding"/>
    <property type="evidence" value="ECO:0007669"/>
    <property type="project" value="UniProtKB-KW"/>
</dbReference>
<keyword evidence="14" id="KW-1185">Reference proteome</keyword>
<gene>
    <name evidence="13" type="ORF">CVT23_00780</name>
</gene>
<dbReference type="GO" id="GO:0004473">
    <property type="term" value="F:malate dehydrogenase (decarboxylating) (NADP+) activity"/>
    <property type="evidence" value="ECO:0007669"/>
    <property type="project" value="UniProtKB-EC"/>
</dbReference>
<reference evidence="13 14" key="1">
    <citation type="submission" date="2017-11" db="EMBL/GenBank/DDBJ databases">
        <title>Draft genome sequence of Rhizobiales bacterium SY3-13.</title>
        <authorList>
            <person name="Sun C."/>
        </authorList>
    </citation>
    <scope>NUCLEOTIDE SEQUENCE [LARGE SCALE GENOMIC DNA]</scope>
    <source>
        <strain evidence="13 14">SY3-13</strain>
    </source>
</reference>
<dbReference type="CDD" id="cd05311">
    <property type="entry name" value="NAD_bind_2_malic_enz"/>
    <property type="match status" value="1"/>
</dbReference>
<dbReference type="Gene3D" id="3.40.50.10950">
    <property type="match status" value="1"/>
</dbReference>
<organism evidence="13 14">
    <name type="scientific">Minwuia thermotolerans</name>
    <dbReference type="NCBI Taxonomy" id="2056226"/>
    <lineage>
        <taxon>Bacteria</taxon>
        <taxon>Pseudomonadati</taxon>
        <taxon>Pseudomonadota</taxon>
        <taxon>Alphaproteobacteria</taxon>
        <taxon>Minwuiales</taxon>
        <taxon>Minwuiaceae</taxon>
        <taxon>Minwuia</taxon>
    </lineage>
</organism>
<dbReference type="Proteomes" id="UP000229498">
    <property type="component" value="Unassembled WGS sequence"/>
</dbReference>
<dbReference type="InterPro" id="IPR051674">
    <property type="entry name" value="Malate_Decarboxylase"/>
</dbReference>
<evidence type="ECO:0000256" key="8">
    <source>
        <dbReference type="PIRSR" id="PIRSR036684-1"/>
    </source>
</evidence>
<dbReference type="FunFam" id="3.40.50.10380:FF:000003">
    <property type="entry name" value="NADP-dependent malic enzyme"/>
    <property type="match status" value="1"/>
</dbReference>
<comment type="similarity">
    <text evidence="3">In the N-terminal section; belongs to the malic enzymes family.</text>
</comment>
<evidence type="ECO:0000256" key="6">
    <source>
        <dbReference type="ARBA" id="ARBA00023002"/>
    </source>
</evidence>
<evidence type="ECO:0000256" key="4">
    <source>
        <dbReference type="ARBA" id="ARBA00008756"/>
    </source>
</evidence>
<feature type="domain" description="Malic enzyme NAD-binding" evidence="11">
    <location>
        <begin position="163"/>
        <end position="400"/>
    </location>
</feature>
<dbReference type="SUPFAM" id="SSF53659">
    <property type="entry name" value="Isocitrate/Isopropylmalate dehydrogenase-like"/>
    <property type="match status" value="1"/>
</dbReference>
<evidence type="ECO:0000256" key="10">
    <source>
        <dbReference type="PIRSR" id="PIRSR036684-3"/>
    </source>
</evidence>
<dbReference type="Pfam" id="PF03949">
    <property type="entry name" value="Malic_M"/>
    <property type="match status" value="1"/>
</dbReference>
<dbReference type="SMART" id="SM01274">
    <property type="entry name" value="malic"/>
    <property type="match status" value="1"/>
</dbReference>
<evidence type="ECO:0000256" key="9">
    <source>
        <dbReference type="PIRSR" id="PIRSR036684-2"/>
    </source>
</evidence>
<dbReference type="OrthoDB" id="9805787at2"/>
<dbReference type="EMBL" id="PHIG01000004">
    <property type="protein sequence ID" value="PJK31619.1"/>
    <property type="molecule type" value="Genomic_DNA"/>
</dbReference>
<dbReference type="InterPro" id="IPR045213">
    <property type="entry name" value="Malic_NAD-bd_bact_type"/>
</dbReference>
<dbReference type="Gene3D" id="3.40.50.10380">
    <property type="entry name" value="Malic enzyme, N-terminal domain"/>
    <property type="match status" value="1"/>
</dbReference>
<dbReference type="GO" id="GO:0006108">
    <property type="term" value="P:malate metabolic process"/>
    <property type="evidence" value="ECO:0007669"/>
    <property type="project" value="InterPro"/>
</dbReference>
<feature type="binding site" evidence="10">
    <location>
        <position position="162"/>
    </location>
    <ligand>
        <name>a divalent metal cation</name>
        <dbReference type="ChEBI" id="CHEBI:60240"/>
    </ligand>
</feature>
<dbReference type="InterPro" id="IPR036291">
    <property type="entry name" value="NAD(P)-bd_dom_sf"/>
</dbReference>
<comment type="similarity">
    <text evidence="4">In the C-terminal section; belongs to the phosphate acetyltransferase and butyryltransferase family.</text>
</comment>
<dbReference type="AlphaFoldDB" id="A0A2M9G7C4"/>
<evidence type="ECO:0000259" key="12">
    <source>
        <dbReference type="SMART" id="SM01274"/>
    </source>
</evidence>
<dbReference type="GO" id="GO:0051287">
    <property type="term" value="F:NAD binding"/>
    <property type="evidence" value="ECO:0007669"/>
    <property type="project" value="InterPro"/>
</dbReference>
<keyword evidence="10" id="KW-0521">NADP</keyword>
<accession>A0A2M9G7C4</accession>
<feature type="binding site" evidence="10">
    <location>
        <position position="287"/>
    </location>
    <ligand>
        <name>a divalent metal cation</name>
        <dbReference type="ChEBI" id="CHEBI:60240"/>
    </ligand>
</feature>
<dbReference type="PANTHER" id="PTHR43237:SF4">
    <property type="entry name" value="NADP-DEPENDENT MALIC ENZYME"/>
    <property type="match status" value="1"/>
</dbReference>
<feature type="domain" description="Malic enzyme N-terminal" evidence="12">
    <location>
        <begin position="18"/>
        <end position="151"/>
    </location>
</feature>
<name>A0A2M9G7C4_9PROT</name>
<dbReference type="Gene3D" id="3.40.50.10750">
    <property type="entry name" value="Isocitrate/Isopropylmalate dehydrogenase-like"/>
    <property type="match status" value="1"/>
</dbReference>
<dbReference type="GO" id="GO:0016746">
    <property type="term" value="F:acyltransferase activity"/>
    <property type="evidence" value="ECO:0007669"/>
    <property type="project" value="InterPro"/>
</dbReference>
<dbReference type="SUPFAM" id="SSF53223">
    <property type="entry name" value="Aminoacid dehydrogenase-like, N-terminal domain"/>
    <property type="match status" value="1"/>
</dbReference>
<evidence type="ECO:0000256" key="5">
    <source>
        <dbReference type="ARBA" id="ARBA00022723"/>
    </source>
</evidence>
<dbReference type="PIRSF" id="PIRSF036684">
    <property type="entry name" value="ME_PTA"/>
    <property type="match status" value="1"/>
</dbReference>
<dbReference type="Gene3D" id="3.40.50.720">
    <property type="entry name" value="NAD(P)-binding Rossmann-like Domain"/>
    <property type="match status" value="1"/>
</dbReference>
<keyword evidence="7" id="KW-0511">Multifunctional enzyme</keyword>